<organism evidence="2 3">
    <name type="scientific">Mycena venus</name>
    <dbReference type="NCBI Taxonomy" id="2733690"/>
    <lineage>
        <taxon>Eukaryota</taxon>
        <taxon>Fungi</taxon>
        <taxon>Dikarya</taxon>
        <taxon>Basidiomycota</taxon>
        <taxon>Agaricomycotina</taxon>
        <taxon>Agaricomycetes</taxon>
        <taxon>Agaricomycetidae</taxon>
        <taxon>Agaricales</taxon>
        <taxon>Marasmiineae</taxon>
        <taxon>Mycenaceae</taxon>
        <taxon>Mycena</taxon>
    </lineage>
</organism>
<feature type="transmembrane region" description="Helical" evidence="1">
    <location>
        <begin position="6"/>
        <end position="24"/>
    </location>
</feature>
<dbReference type="EMBL" id="JACAZI010000012">
    <property type="protein sequence ID" value="KAF7347771.1"/>
    <property type="molecule type" value="Genomic_DNA"/>
</dbReference>
<proteinExistence type="predicted"/>
<keyword evidence="1" id="KW-1133">Transmembrane helix</keyword>
<evidence type="ECO:0000313" key="3">
    <source>
        <dbReference type="Proteomes" id="UP000620124"/>
    </source>
</evidence>
<comment type="caution">
    <text evidence="2">The sequence shown here is derived from an EMBL/GenBank/DDBJ whole genome shotgun (WGS) entry which is preliminary data.</text>
</comment>
<keyword evidence="1" id="KW-0472">Membrane</keyword>
<keyword evidence="2" id="KW-0808">Transferase</keyword>
<evidence type="ECO:0000313" key="2">
    <source>
        <dbReference type="EMBL" id="KAF7347771.1"/>
    </source>
</evidence>
<keyword evidence="3" id="KW-1185">Reference proteome</keyword>
<dbReference type="InterPro" id="IPR011009">
    <property type="entry name" value="Kinase-like_dom_sf"/>
</dbReference>
<reference evidence="2" key="1">
    <citation type="submission" date="2020-05" db="EMBL/GenBank/DDBJ databases">
        <title>Mycena genomes resolve the evolution of fungal bioluminescence.</title>
        <authorList>
            <person name="Tsai I.J."/>
        </authorList>
    </citation>
    <scope>NUCLEOTIDE SEQUENCE</scope>
    <source>
        <strain evidence="2">CCC161011</strain>
    </source>
</reference>
<keyword evidence="2" id="KW-0418">Kinase</keyword>
<name>A0A8H7CTS7_9AGAR</name>
<gene>
    <name evidence="2" type="ORF">MVEN_01534600</name>
</gene>
<protein>
    <submittedName>
        <fullName evidence="2">Kinase-like protein</fullName>
    </submittedName>
</protein>
<dbReference type="AlphaFoldDB" id="A0A8H7CTS7"/>
<accession>A0A8H7CTS7</accession>
<dbReference type="Proteomes" id="UP000620124">
    <property type="component" value="Unassembled WGS sequence"/>
</dbReference>
<dbReference type="OrthoDB" id="5987198at2759"/>
<dbReference type="SUPFAM" id="SSF56112">
    <property type="entry name" value="Protein kinase-like (PK-like)"/>
    <property type="match status" value="1"/>
</dbReference>
<sequence>MLSISSITYALGLVVPLLLLYIAVQDGSLFRLILRPIYGSRTWAESQPTLVLGLPKTWRDIATIRLPKQLEWPSISSIDTRPTPYYSLFCPPESTIPHFAIHDPTLVDRLLTSLEGWLRENKMFDRELSERMRLSLKMIFNRRERVTPKRALGDLGMAVFNCILPQSLGCSVKRDQPSPFIHPATRYPGDHTICFPHGSVALQPIELEVLLAHSGQLLAGQVLDAKTDCEGSEALALNLYTHMTSSGARFGMLYSGTTAMIAETILVDGYIGMAFSEHFHFYDDSEMDENWAKAMRGHPIIAVTVALTLAHAIVPYKLKIYRLPEFIKEEKVDVSDSPITWSFRVPEMGMFSRPVRAVDAPKEDMRPELDTVPDIHFRFTFTKSSYRSTPLTDICLTQCIHQGTSAFTWLGTASVGSVNMGVAAKTAFGEAGVVALLHEARMYEDYLVGTHITPEYHGLFIPDTEDGTVGWAGFITAYGGPSLRGPSELNDSWDPDKLVLAEFSELYRKLEQLHELGLIHRDFLPRNVNRTNVKKRDGRITNPFLKSVGTCSALAIVPAWFQRLWLPERILTAARIPGLALDAIRISDGTQVVLKIVETPSEETTISTFLINEPGAEKHTIPVLELIPLGDHPGTVGEVTEFVEQVLEYFFIAKISPIVISISRTSLSGGFHFVHSLTYDGVHYLKPFRGDESEPHCKTRTEAGLMKYYYIDFGLSACVAVGGSISLRSPTRFHDPFKVDVRLVGEMLQDAFLVVFISSAVAPRLTHLKEYTGLDLIVPFARELRHDNPEQRPDAGESLSLFRELVSKMSETELTTPVGIFVPDVCIS</sequence>
<dbReference type="GO" id="GO:0016301">
    <property type="term" value="F:kinase activity"/>
    <property type="evidence" value="ECO:0007669"/>
    <property type="project" value="UniProtKB-KW"/>
</dbReference>
<keyword evidence="1" id="KW-0812">Transmembrane</keyword>
<evidence type="ECO:0000256" key="1">
    <source>
        <dbReference type="SAM" id="Phobius"/>
    </source>
</evidence>